<comment type="caution">
    <text evidence="1">The sequence shown here is derived from an EMBL/GenBank/DDBJ whole genome shotgun (WGS) entry which is preliminary data.</text>
</comment>
<evidence type="ECO:0000313" key="2">
    <source>
        <dbReference type="Proteomes" id="UP001596150"/>
    </source>
</evidence>
<dbReference type="Proteomes" id="UP001596150">
    <property type="component" value="Unassembled WGS sequence"/>
</dbReference>
<accession>A0ABW0PW29</accession>
<proteinExistence type="predicted"/>
<dbReference type="RefSeq" id="WP_266341539.1">
    <property type="nucleotide sequence ID" value="NZ_JAPKNH010000001.1"/>
</dbReference>
<gene>
    <name evidence="1" type="ORF">ACFPP9_10795</name>
</gene>
<evidence type="ECO:0008006" key="3">
    <source>
        <dbReference type="Google" id="ProtNLM"/>
    </source>
</evidence>
<dbReference type="EMBL" id="JBHSML010000003">
    <property type="protein sequence ID" value="MFC5516259.1"/>
    <property type="molecule type" value="Genomic_DNA"/>
</dbReference>
<dbReference type="SUPFAM" id="SSF48452">
    <property type="entry name" value="TPR-like"/>
    <property type="match status" value="1"/>
</dbReference>
<evidence type="ECO:0000313" key="1">
    <source>
        <dbReference type="EMBL" id="MFC5516259.1"/>
    </source>
</evidence>
<sequence>MATASLKRNNRPIAIAIWSAALVLSLLVLVEGLSRSVETSAPQSALRLNPLNADARVASLSSALNGQDEPQPDPAALVDDAKRGLWLAPVDARFLSLLGEVRQRQGDRAAAEQLFASAHRVSPTELHALSQLILAAGDRGDVVEAVGLLDVMLRRWPSELKGIESALPGLLASPEGHQAVLDVLQAAPPWRTRFLAALARSDAGLPLASSLLLNLSDSAAFPTPGEISTVVNGFLRAKRYDDAHRLFLLTLSDADFGRTGLVHNGRFDAAASPSPFNWQFASTSAAEVRFDGAPPYAGAGVRFLNKPARDIRLRQTVLLGPGRYRLAAETSAVSLVVPRGLYWSVRCLTPSREIARIDVDPGTYRDRQISTEFEVDDCAAQSVELRSGLVADSWVYRYSGRATFHSLGIERIDRAASGN</sequence>
<organism evidence="1 2">
    <name type="scientific">Kaistia terrae</name>
    <dbReference type="NCBI Taxonomy" id="537017"/>
    <lineage>
        <taxon>Bacteria</taxon>
        <taxon>Pseudomonadati</taxon>
        <taxon>Pseudomonadota</taxon>
        <taxon>Alphaproteobacteria</taxon>
        <taxon>Hyphomicrobiales</taxon>
        <taxon>Kaistiaceae</taxon>
        <taxon>Kaistia</taxon>
    </lineage>
</organism>
<name>A0ABW0PW29_9HYPH</name>
<keyword evidence="2" id="KW-1185">Reference proteome</keyword>
<dbReference type="InterPro" id="IPR011990">
    <property type="entry name" value="TPR-like_helical_dom_sf"/>
</dbReference>
<reference evidence="2" key="1">
    <citation type="journal article" date="2019" name="Int. J. Syst. Evol. Microbiol.">
        <title>The Global Catalogue of Microorganisms (GCM) 10K type strain sequencing project: providing services to taxonomists for standard genome sequencing and annotation.</title>
        <authorList>
            <consortium name="The Broad Institute Genomics Platform"/>
            <consortium name="The Broad Institute Genome Sequencing Center for Infectious Disease"/>
            <person name="Wu L."/>
            <person name="Ma J."/>
        </authorList>
    </citation>
    <scope>NUCLEOTIDE SEQUENCE [LARGE SCALE GENOMIC DNA]</scope>
    <source>
        <strain evidence="2">KACC 12633</strain>
    </source>
</reference>
<protein>
    <recommendedName>
        <fullName evidence="3">Tetratricopeptide repeat protein</fullName>
    </recommendedName>
</protein>
<dbReference type="Gene3D" id="1.25.40.10">
    <property type="entry name" value="Tetratricopeptide repeat domain"/>
    <property type="match status" value="1"/>
</dbReference>